<evidence type="ECO:0000256" key="1">
    <source>
        <dbReference type="ARBA" id="ARBA00004442"/>
    </source>
</evidence>
<dbReference type="AlphaFoldDB" id="A0A0C2JIK7"/>
<evidence type="ECO:0008006" key="6">
    <source>
        <dbReference type="Google" id="ProtNLM"/>
    </source>
</evidence>
<evidence type="ECO:0000256" key="2">
    <source>
        <dbReference type="ARBA" id="ARBA00023136"/>
    </source>
</evidence>
<dbReference type="STRING" id="1461322.OJ16_17780"/>
<dbReference type="GO" id="GO:0009297">
    <property type="term" value="P:pilus assembly"/>
    <property type="evidence" value="ECO:0007669"/>
    <property type="project" value="InterPro"/>
</dbReference>
<dbReference type="EMBL" id="JTKH01000024">
    <property type="protein sequence ID" value="KII76631.1"/>
    <property type="molecule type" value="Genomic_DNA"/>
</dbReference>
<dbReference type="PANTHER" id="PTHR30451:SF5">
    <property type="entry name" value="SLR0019 PROTEIN"/>
    <property type="match status" value="1"/>
</dbReference>
<accession>A0A0C2NAJ6</accession>
<comment type="caution">
    <text evidence="4">The sequence shown here is derived from an EMBL/GenBank/DDBJ whole genome shotgun (WGS) entry which is preliminary data.</text>
</comment>
<dbReference type="PANTHER" id="PTHR30451">
    <property type="entry name" value="OUTER MEMBRANE USHER PROTEIN"/>
    <property type="match status" value="1"/>
</dbReference>
<keyword evidence="2" id="KW-0472">Membrane</keyword>
<dbReference type="OrthoDB" id="499138at2"/>
<organism evidence="4 5">
    <name type="scientific">Vibrio renipiscarius</name>
    <dbReference type="NCBI Taxonomy" id="1461322"/>
    <lineage>
        <taxon>Bacteria</taxon>
        <taxon>Pseudomonadati</taxon>
        <taxon>Pseudomonadota</taxon>
        <taxon>Gammaproteobacteria</taxon>
        <taxon>Vibrionales</taxon>
        <taxon>Vibrionaceae</taxon>
        <taxon>Vibrio</taxon>
    </lineage>
</organism>
<sequence>MAHSARRSQGFTHSSLFTCVILASASLPLFAEEMQIPIDVEVVNQRVEVTGYLDDEREEYWALEGNELLDILTQSIDATRLETLRSALQNEKVTRATLQDLGWDSEYRADELIISISVPVSDRKLVDIPLQNLGTKTPPTGIPHIEPVLFSGVLNTYWSHSHNLVNTDYSASQVALRGITAIGPITFEDGHTYTYNHFTDKGTWVRDRTRVISNLPNNSGYLQFGDYQIETDISSLPSGDLFGLSYSYQPQYLEELTNPNSVPISLESTSLVKININGEEYRTLRLAAGQYNLKDLPLEQGVNEVEVSYIDQGGIEQKRFFNLVDHPQLLLKGDIETQLLYGARQRYENNGTKSIDRDIMSAQGVISYGLTEWWTLSSVILYEDDEQNFALNQNFALGDLFFSLDSEFNQFPDSHSYQFLGQVFIEQLFDESLSNVSFRYGVNQTTKPDPLVHKLSFSSSIDTPFDNGYLSVNLDHEFDNERTQSQGASLNASYRFSERISTSVNLRWQKNEDQIDRSIYLSFSMPLRWNNVSVSARTSFDSRNDEYQTEVAASQYQPDYYWRAATKFVGQEYDGLDSYGKWYGNRVTLNARYSSTNESRPTKSRILSVGADTAIAWAGNNVILTSPVTSSFNIVSLPEEYQDRYQLSYDQYKRIQITDAADNAGYSELLVPISNDGYRTIRVDGRNLAFNEELKQGEFVALSGLYSGSSHQLTIDKGYFVSGQFYNQKQKPMADIVGEFQSKSTNQTYPFFTDKEGNFELDVLPEGDYRVRFYDNAASARDIQISATQDDEQLFIDLGNVIVISR</sequence>
<name>A0A0C2JIK7_9VIBR</name>
<gene>
    <name evidence="4" type="ORF">OJ16_17780</name>
</gene>
<dbReference type="RefSeq" id="WP_040992601.1">
    <property type="nucleotide sequence ID" value="NZ_JTKH01000024.1"/>
</dbReference>
<dbReference type="Gene3D" id="2.40.170.20">
    <property type="entry name" value="TonB-dependent receptor, beta-barrel domain"/>
    <property type="match status" value="1"/>
</dbReference>
<reference evidence="4 5" key="1">
    <citation type="submission" date="2014-11" db="EMBL/GenBank/DDBJ databases">
        <title>Draft Genome Sequence of Vibrio piscirenalis strains CECT 8603T and CECT 8604, two marine Gammaproteobacterium isolated from cultured gilthead sea bream (Sparus aurata).</title>
        <authorList>
            <person name="Arahal D.R."/>
            <person name="Rodrigo-Torres L."/>
            <person name="Lucena T."/>
            <person name="Pujalte M.J."/>
        </authorList>
    </citation>
    <scope>NUCLEOTIDE SEQUENCE [LARGE SCALE GENOMIC DNA]</scope>
    <source>
        <strain evidence="4 5">DCR 1-4-2</strain>
    </source>
</reference>
<accession>A0A0C2JIK7</accession>
<evidence type="ECO:0000313" key="4">
    <source>
        <dbReference type="EMBL" id="KII76631.1"/>
    </source>
</evidence>
<evidence type="ECO:0000256" key="3">
    <source>
        <dbReference type="ARBA" id="ARBA00023237"/>
    </source>
</evidence>
<dbReference type="GO" id="GO:0015473">
    <property type="term" value="F:fimbrial usher porin activity"/>
    <property type="evidence" value="ECO:0007669"/>
    <property type="project" value="InterPro"/>
</dbReference>
<keyword evidence="3" id="KW-0998">Cell outer membrane</keyword>
<dbReference type="Pfam" id="PF00577">
    <property type="entry name" value="Usher"/>
    <property type="match status" value="1"/>
</dbReference>
<proteinExistence type="predicted"/>
<dbReference type="InterPro" id="IPR000015">
    <property type="entry name" value="Fimb_usher"/>
</dbReference>
<dbReference type="GO" id="GO:0009279">
    <property type="term" value="C:cell outer membrane"/>
    <property type="evidence" value="ECO:0007669"/>
    <property type="project" value="UniProtKB-SubCell"/>
</dbReference>
<keyword evidence="5" id="KW-1185">Reference proteome</keyword>
<evidence type="ECO:0000313" key="5">
    <source>
        <dbReference type="Proteomes" id="UP000031672"/>
    </source>
</evidence>
<dbReference type="Proteomes" id="UP000031672">
    <property type="component" value="Unassembled WGS sequence"/>
</dbReference>
<protein>
    <recommendedName>
        <fullName evidence="6">Pilus assembly protein PapC</fullName>
    </recommendedName>
</protein>
<dbReference type="InterPro" id="IPR036942">
    <property type="entry name" value="Beta-barrel_TonB_sf"/>
</dbReference>
<comment type="subcellular location">
    <subcellularLocation>
        <location evidence="1">Cell outer membrane</location>
    </subcellularLocation>
</comment>